<dbReference type="Proteomes" id="UP000238312">
    <property type="component" value="Unassembled WGS sequence"/>
</dbReference>
<accession>A0A2T0N1F4</accession>
<dbReference type="InterPro" id="IPR002347">
    <property type="entry name" value="SDR_fam"/>
</dbReference>
<dbReference type="InterPro" id="IPR036291">
    <property type="entry name" value="NAD(P)-bd_dom_sf"/>
</dbReference>
<organism evidence="1 2">
    <name type="scientific">Nonomuraea fuscirosea</name>
    <dbReference type="NCBI Taxonomy" id="1291556"/>
    <lineage>
        <taxon>Bacteria</taxon>
        <taxon>Bacillati</taxon>
        <taxon>Actinomycetota</taxon>
        <taxon>Actinomycetes</taxon>
        <taxon>Streptosporangiales</taxon>
        <taxon>Streptosporangiaceae</taxon>
        <taxon>Nonomuraea</taxon>
    </lineage>
</organism>
<dbReference type="SUPFAM" id="SSF51735">
    <property type="entry name" value="NAD(P)-binding Rossmann-fold domains"/>
    <property type="match status" value="1"/>
</dbReference>
<sequence>MAGVVLMASLNFPVTASPSGLRWTRIIRRGRLGEPADIADVVAFLASDATRWITGQTINAAGGMI</sequence>
<dbReference type="EMBL" id="PVNG01000007">
    <property type="protein sequence ID" value="PRX65609.1"/>
    <property type="molecule type" value="Genomic_DNA"/>
</dbReference>
<evidence type="ECO:0000313" key="1">
    <source>
        <dbReference type="EMBL" id="PRX65609.1"/>
    </source>
</evidence>
<proteinExistence type="predicted"/>
<comment type="caution">
    <text evidence="1">The sequence shown here is derived from an EMBL/GenBank/DDBJ whole genome shotgun (WGS) entry which is preliminary data.</text>
</comment>
<name>A0A2T0N1F4_9ACTN</name>
<keyword evidence="2" id="KW-1185">Reference proteome</keyword>
<dbReference type="Gene3D" id="3.40.50.720">
    <property type="entry name" value="NAD(P)-binding Rossmann-like Domain"/>
    <property type="match status" value="1"/>
</dbReference>
<dbReference type="RefSeq" id="WP_425438107.1">
    <property type="nucleotide sequence ID" value="NZ_PVNG01000007.1"/>
</dbReference>
<reference evidence="1 2" key="1">
    <citation type="submission" date="2018-03" db="EMBL/GenBank/DDBJ databases">
        <title>Genomic Encyclopedia of Type Strains, Phase III (KMG-III): the genomes of soil and plant-associated and newly described type strains.</title>
        <authorList>
            <person name="Whitman W."/>
        </authorList>
    </citation>
    <scope>NUCLEOTIDE SEQUENCE [LARGE SCALE GENOMIC DNA]</scope>
    <source>
        <strain evidence="1 2">CGMCC 4.7104</strain>
    </source>
</reference>
<gene>
    <name evidence="1" type="ORF">B0I32_107371</name>
</gene>
<evidence type="ECO:0000313" key="2">
    <source>
        <dbReference type="Proteomes" id="UP000238312"/>
    </source>
</evidence>
<dbReference type="Pfam" id="PF13561">
    <property type="entry name" value="adh_short_C2"/>
    <property type="match status" value="1"/>
</dbReference>
<dbReference type="AlphaFoldDB" id="A0A2T0N1F4"/>
<protein>
    <submittedName>
        <fullName evidence="1">Enoyl-ACP reductase-like protein</fullName>
    </submittedName>
</protein>